<dbReference type="Proteomes" id="UP001139012">
    <property type="component" value="Unassembled WGS sequence"/>
</dbReference>
<organism evidence="2 5">
    <name type="scientific">Bradyrhizobium zhengyangense</name>
    <dbReference type="NCBI Taxonomy" id="2911009"/>
    <lineage>
        <taxon>Bacteria</taxon>
        <taxon>Pseudomonadati</taxon>
        <taxon>Pseudomonadota</taxon>
        <taxon>Alphaproteobacteria</taxon>
        <taxon>Hyphomicrobiales</taxon>
        <taxon>Nitrobacteraceae</taxon>
        <taxon>Bradyrhizobium</taxon>
    </lineage>
</organism>
<keyword evidence="1" id="KW-0472">Membrane</keyword>
<keyword evidence="1" id="KW-0812">Transmembrane</keyword>
<evidence type="ECO:0000313" key="2">
    <source>
        <dbReference type="EMBL" id="MCG2626489.1"/>
    </source>
</evidence>
<evidence type="ECO:0000256" key="1">
    <source>
        <dbReference type="SAM" id="Phobius"/>
    </source>
</evidence>
<protein>
    <submittedName>
        <fullName evidence="2">Uncharacterized protein</fullName>
    </submittedName>
</protein>
<comment type="caution">
    <text evidence="2">The sequence shown here is derived from an EMBL/GenBank/DDBJ whole genome shotgun (WGS) entry which is preliminary data.</text>
</comment>
<reference evidence="2" key="1">
    <citation type="submission" date="2022-01" db="EMBL/GenBank/DDBJ databases">
        <title>Genome sequnece data of strain Bradyrhizobium sp. nov.</title>
        <authorList>
            <person name="Zhang J."/>
        </authorList>
    </citation>
    <scope>NUCLEOTIDE SEQUENCE</scope>
    <source>
        <strain evidence="3">WYCCWR 12774</strain>
        <strain evidence="2">WYCCWR 13023</strain>
    </source>
</reference>
<dbReference type="EMBL" id="JAKLUA010000001">
    <property type="protein sequence ID" value="MCG2665778.1"/>
    <property type="molecule type" value="Genomic_DNA"/>
</dbReference>
<dbReference type="RefSeq" id="WP_237869004.1">
    <property type="nucleotide sequence ID" value="NZ_JAKLTY010000004.1"/>
</dbReference>
<dbReference type="Proteomes" id="UP001139054">
    <property type="component" value="Unassembled WGS sequence"/>
</dbReference>
<evidence type="ECO:0000313" key="4">
    <source>
        <dbReference type="Proteomes" id="UP001139012"/>
    </source>
</evidence>
<evidence type="ECO:0000313" key="5">
    <source>
        <dbReference type="Proteomes" id="UP001139054"/>
    </source>
</evidence>
<evidence type="ECO:0000313" key="3">
    <source>
        <dbReference type="EMBL" id="MCG2665778.1"/>
    </source>
</evidence>
<dbReference type="AlphaFoldDB" id="A0A9X1U8K0"/>
<proteinExistence type="predicted"/>
<name>A0A9X1U8K0_9BRAD</name>
<sequence length="45" mass="4973">MTNEAIKALMVLALYGILEIALFSPAIGKFAKRIVPSGNRRARDR</sequence>
<keyword evidence="4" id="KW-1185">Reference proteome</keyword>
<feature type="transmembrane region" description="Helical" evidence="1">
    <location>
        <begin position="12"/>
        <end position="31"/>
    </location>
</feature>
<gene>
    <name evidence="3" type="ORF">L6637_02375</name>
    <name evidence="2" type="ORF">L6654_07620</name>
</gene>
<accession>A0A9X1U8K0</accession>
<dbReference type="EMBL" id="JAKLTY010000004">
    <property type="protein sequence ID" value="MCG2626489.1"/>
    <property type="molecule type" value="Genomic_DNA"/>
</dbReference>
<keyword evidence="1" id="KW-1133">Transmembrane helix</keyword>